<feature type="transmembrane region" description="Helical" evidence="6">
    <location>
        <begin position="229"/>
        <end position="256"/>
    </location>
</feature>
<protein>
    <recommendedName>
        <fullName evidence="9">Major facilitator superfamily (MFS) profile domain-containing protein</fullName>
    </recommendedName>
</protein>
<gene>
    <name evidence="7" type="ORF">EIP91_007255</name>
</gene>
<feature type="transmembrane region" description="Helical" evidence="6">
    <location>
        <begin position="98"/>
        <end position="119"/>
    </location>
</feature>
<feature type="region of interest" description="Disordered" evidence="5">
    <location>
        <begin position="1"/>
        <end position="47"/>
    </location>
</feature>
<evidence type="ECO:0000256" key="1">
    <source>
        <dbReference type="ARBA" id="ARBA00004141"/>
    </source>
</evidence>
<evidence type="ECO:0000256" key="3">
    <source>
        <dbReference type="ARBA" id="ARBA00022989"/>
    </source>
</evidence>
<feature type="transmembrane region" description="Helical" evidence="6">
    <location>
        <begin position="268"/>
        <end position="293"/>
    </location>
</feature>
<dbReference type="InterPro" id="IPR036259">
    <property type="entry name" value="MFS_trans_sf"/>
</dbReference>
<evidence type="ECO:0000256" key="5">
    <source>
        <dbReference type="SAM" id="MobiDB-lite"/>
    </source>
</evidence>
<feature type="transmembrane region" description="Helical" evidence="6">
    <location>
        <begin position="596"/>
        <end position="615"/>
    </location>
</feature>
<keyword evidence="2 6" id="KW-0812">Transmembrane</keyword>
<dbReference type="SUPFAM" id="SSF103473">
    <property type="entry name" value="MFS general substrate transporter"/>
    <property type="match status" value="1"/>
</dbReference>
<sequence>MATPRKSFSPSRAGAPAKSLSRPRHSKNSSSEASFHYATDAQNMGDGQINEETVELLQEFEHRHHEAGETEAEEMEDDAEFAKLAEARKLLPWFKRPSAWWFLAILTLEAFVMSCAMAPRIEVYTQLVCDVRKPNFPVPGNATDALLDSAGRKKLCAADPDVGAAVAALLTAFSTVTGILGCLTTGWWTSLSDRSGRVYALSIVMCGLAFTDLNFLAVGNFSQYLPGSYWWFVLGALGEGIFGSFSTANAIIYAYIADVVEPHNRAHTFSSFYGLFFSGLSFGPTVGGLIVRYTGTPFSVFYISATFHILLLVFICLVIPESLTPSQKAKSRLQYEHSIAKGKQDAIGAPVLYRFKRVFSFLSPLTVLWMAPGGTASNPFKDKNGRGDWSLILMVTSSAFTMLLMGSFSYKFQYTSAVFGWTSEEIGYWLTLVGVVRAVFLILVFPIIIKFLKPKPVPSVRLSEAASEPLLSAESTSHPDSSSSPHATAVNTSRSISFDLNVTRVSVVIELISAFMIPFTKKGLVFTGLSVADCFGAGHEPTAQSVTLALYAQRGGTESGKLLGALGVLQILCSQIISPALFGMTYVKTVATLPSAIFFVSSAIIAISFVFLLFVRVPQTNSDDEIPLSSDIPSSHGHS</sequence>
<keyword evidence="4 6" id="KW-0472">Membrane</keyword>
<dbReference type="GO" id="GO:0022857">
    <property type="term" value="F:transmembrane transporter activity"/>
    <property type="evidence" value="ECO:0007669"/>
    <property type="project" value="InterPro"/>
</dbReference>
<dbReference type="Pfam" id="PF07690">
    <property type="entry name" value="MFS_1"/>
    <property type="match status" value="1"/>
</dbReference>
<comment type="caution">
    <text evidence="7">The sequence shown here is derived from an EMBL/GenBank/DDBJ whole genome shotgun (WGS) entry which is preliminary data.</text>
</comment>
<dbReference type="GO" id="GO:0016020">
    <property type="term" value="C:membrane"/>
    <property type="evidence" value="ECO:0007669"/>
    <property type="project" value="UniProtKB-SubCell"/>
</dbReference>
<feature type="transmembrane region" description="Helical" evidence="6">
    <location>
        <begin position="198"/>
        <end position="217"/>
    </location>
</feature>
<organism evidence="7 8">
    <name type="scientific">Steccherinum ochraceum</name>
    <dbReference type="NCBI Taxonomy" id="92696"/>
    <lineage>
        <taxon>Eukaryota</taxon>
        <taxon>Fungi</taxon>
        <taxon>Dikarya</taxon>
        <taxon>Basidiomycota</taxon>
        <taxon>Agaricomycotina</taxon>
        <taxon>Agaricomycetes</taxon>
        <taxon>Polyporales</taxon>
        <taxon>Steccherinaceae</taxon>
        <taxon>Steccherinum</taxon>
    </lineage>
</organism>
<accession>A0A4R0R4I1</accession>
<feature type="compositionally biased region" description="Polar residues" evidence="5">
    <location>
        <begin position="1"/>
        <end position="10"/>
    </location>
</feature>
<feature type="transmembrane region" description="Helical" evidence="6">
    <location>
        <begin position="428"/>
        <end position="452"/>
    </location>
</feature>
<dbReference type="Gene3D" id="1.20.1250.20">
    <property type="entry name" value="MFS general substrate transporter like domains"/>
    <property type="match status" value="1"/>
</dbReference>
<dbReference type="Proteomes" id="UP000292702">
    <property type="component" value="Unassembled WGS sequence"/>
</dbReference>
<feature type="transmembrane region" description="Helical" evidence="6">
    <location>
        <begin position="299"/>
        <end position="320"/>
    </location>
</feature>
<feature type="transmembrane region" description="Helical" evidence="6">
    <location>
        <begin position="389"/>
        <end position="408"/>
    </location>
</feature>
<dbReference type="InterPro" id="IPR011701">
    <property type="entry name" value="MFS"/>
</dbReference>
<evidence type="ECO:0008006" key="9">
    <source>
        <dbReference type="Google" id="ProtNLM"/>
    </source>
</evidence>
<name>A0A4R0R4I1_9APHY</name>
<proteinExistence type="predicted"/>
<dbReference type="PANTHER" id="PTHR23507">
    <property type="entry name" value="ZGC:174356"/>
    <property type="match status" value="1"/>
</dbReference>
<dbReference type="PANTHER" id="PTHR23507:SF1">
    <property type="entry name" value="FI18259P1-RELATED"/>
    <property type="match status" value="1"/>
</dbReference>
<evidence type="ECO:0000313" key="8">
    <source>
        <dbReference type="Proteomes" id="UP000292702"/>
    </source>
</evidence>
<evidence type="ECO:0000256" key="6">
    <source>
        <dbReference type="SAM" id="Phobius"/>
    </source>
</evidence>
<comment type="subcellular location">
    <subcellularLocation>
        <location evidence="1">Membrane</location>
        <topology evidence="1">Multi-pass membrane protein</topology>
    </subcellularLocation>
</comment>
<feature type="transmembrane region" description="Helical" evidence="6">
    <location>
        <begin position="562"/>
        <end position="584"/>
    </location>
</feature>
<keyword evidence="3 6" id="KW-1133">Transmembrane helix</keyword>
<evidence type="ECO:0000256" key="4">
    <source>
        <dbReference type="ARBA" id="ARBA00023136"/>
    </source>
</evidence>
<feature type="transmembrane region" description="Helical" evidence="6">
    <location>
        <begin position="162"/>
        <end position="186"/>
    </location>
</feature>
<dbReference type="EMBL" id="RWJN01000395">
    <property type="protein sequence ID" value="TCD62172.1"/>
    <property type="molecule type" value="Genomic_DNA"/>
</dbReference>
<evidence type="ECO:0000256" key="2">
    <source>
        <dbReference type="ARBA" id="ARBA00022692"/>
    </source>
</evidence>
<evidence type="ECO:0000313" key="7">
    <source>
        <dbReference type="EMBL" id="TCD62172.1"/>
    </source>
</evidence>
<dbReference type="AlphaFoldDB" id="A0A4R0R4I1"/>
<dbReference type="OrthoDB" id="3026777at2759"/>
<keyword evidence="8" id="KW-1185">Reference proteome</keyword>
<reference evidence="7 8" key="1">
    <citation type="submission" date="2018-11" db="EMBL/GenBank/DDBJ databases">
        <title>Genome assembly of Steccherinum ochraceum LE-BIN_3174, the white-rot fungus of the Steccherinaceae family (The Residual Polyporoid clade, Polyporales, Basidiomycota).</title>
        <authorList>
            <person name="Fedorova T.V."/>
            <person name="Glazunova O.A."/>
            <person name="Landesman E.O."/>
            <person name="Moiseenko K.V."/>
            <person name="Psurtseva N.V."/>
            <person name="Savinova O.S."/>
            <person name="Shakhova N.V."/>
            <person name="Tyazhelova T.V."/>
            <person name="Vasina D.V."/>
        </authorList>
    </citation>
    <scope>NUCLEOTIDE SEQUENCE [LARGE SCALE GENOMIC DNA]</scope>
    <source>
        <strain evidence="7 8">LE-BIN_3174</strain>
    </source>
</reference>